<gene>
    <name evidence="3" type="ordered locus">AM1_G0162</name>
</gene>
<dbReference type="EMBL" id="CP000844">
    <property type="protein sequence ID" value="ABW33342.1"/>
    <property type="molecule type" value="Genomic_DNA"/>
</dbReference>
<dbReference type="SUPFAM" id="SSF52129">
    <property type="entry name" value="Caspase-like"/>
    <property type="match status" value="1"/>
</dbReference>
<evidence type="ECO:0000259" key="2">
    <source>
        <dbReference type="Pfam" id="PF20703"/>
    </source>
</evidence>
<dbReference type="Gene3D" id="2.160.20.80">
    <property type="entry name" value="E3 ubiquitin-protein ligase SopA"/>
    <property type="match status" value="2"/>
</dbReference>
<dbReference type="Proteomes" id="UP000000268">
    <property type="component" value="Plasmid pREB7"/>
</dbReference>
<dbReference type="AlphaFoldDB" id="A8ZQQ6"/>
<name>A8ZQQ6_ACAM1</name>
<dbReference type="HOGENOM" id="CLU_293139_0_0_3"/>
<dbReference type="KEGG" id="amr:AM1_G0162"/>
<dbReference type="eggNOG" id="COG1357">
    <property type="taxonomic scope" value="Bacteria"/>
</dbReference>
<dbReference type="Gene3D" id="3.40.50.1460">
    <property type="match status" value="1"/>
</dbReference>
<feature type="domain" description="Novel STAND NTPase 1" evidence="2">
    <location>
        <begin position="265"/>
        <end position="676"/>
    </location>
</feature>
<keyword evidence="3" id="KW-0614">Plasmid</keyword>
<dbReference type="PANTHER" id="PTHR14136:SF17">
    <property type="entry name" value="BTB_POZ DOMAIN-CONTAINING PROTEIN KCTD9"/>
    <property type="match status" value="1"/>
</dbReference>
<dbReference type="InterPro" id="IPR027417">
    <property type="entry name" value="P-loop_NTPase"/>
</dbReference>
<dbReference type="InterPro" id="IPR051082">
    <property type="entry name" value="Pentapeptide-BTB/POZ_domain"/>
</dbReference>
<evidence type="ECO:0000313" key="3">
    <source>
        <dbReference type="EMBL" id="ABW33342.1"/>
    </source>
</evidence>
<dbReference type="OrthoDB" id="464342at2"/>
<dbReference type="GO" id="GO:0004197">
    <property type="term" value="F:cysteine-type endopeptidase activity"/>
    <property type="evidence" value="ECO:0007669"/>
    <property type="project" value="InterPro"/>
</dbReference>
<dbReference type="PANTHER" id="PTHR14136">
    <property type="entry name" value="BTB_POZ DOMAIN-CONTAINING PROTEIN KCTD9"/>
    <property type="match status" value="1"/>
</dbReference>
<dbReference type="SUPFAM" id="SSF52540">
    <property type="entry name" value="P-loop containing nucleoside triphosphate hydrolases"/>
    <property type="match status" value="1"/>
</dbReference>
<dbReference type="SUPFAM" id="SSF141571">
    <property type="entry name" value="Pentapeptide repeat-like"/>
    <property type="match status" value="1"/>
</dbReference>
<dbReference type="Pfam" id="PF00656">
    <property type="entry name" value="Peptidase_C14"/>
    <property type="match status" value="1"/>
</dbReference>
<organism evidence="3 4">
    <name type="scientific">Acaryochloris marina (strain MBIC 11017)</name>
    <dbReference type="NCBI Taxonomy" id="329726"/>
    <lineage>
        <taxon>Bacteria</taxon>
        <taxon>Bacillati</taxon>
        <taxon>Cyanobacteriota</taxon>
        <taxon>Cyanophyceae</taxon>
        <taxon>Acaryochloridales</taxon>
        <taxon>Acaryochloridaceae</taxon>
        <taxon>Acaryochloris</taxon>
    </lineage>
</organism>
<evidence type="ECO:0000259" key="1">
    <source>
        <dbReference type="Pfam" id="PF00656"/>
    </source>
</evidence>
<proteinExistence type="predicted"/>
<dbReference type="Pfam" id="PF20703">
    <property type="entry name" value="nSTAND1"/>
    <property type="match status" value="1"/>
</dbReference>
<dbReference type="RefSeq" id="WP_012168407.1">
    <property type="nucleotide sequence ID" value="NC_009932.1"/>
</dbReference>
<sequence>MSRDALIVGINRYQYLPDLKAPALDAEAIAQRLEDDGEFDTLYRLPEIIIQGETKKPEIGEKGSVFITKLKQALTQLFLPKSQQIPKTALFYFSGHGLPDQDLVGVDKGYLAASDTNKNNPSSGLSLLWLQSLLSKSPIQQQIIWLDCCHSGSILVNVGAANPGHGESKDRCFIASSRDFEESWEDLNSPYSVLTKALLDGLDPKPLPGRWIDTFSLVDYVNQALKGELQTPVCTNFGEAINLTRSWQVQEESTSVSQVDSGICPYKGLEFFDCNDEDPKYFYGREQLVGQLLDQVRTSNFLALVGASGNGKSSVLRAGLLHQLKLGRRISGSEQWRIRIARPDRQPIQNLALAFVEEGLSDGDRAIALDKVVGLLDKGTAGLQRLVQASAAPRTVLVIDQFEEVFTRCENPEEREHFFACLMGALLDVDNKLCLIIAMRADFIVKCMEQEYSGLARLIDQQMVSVLPMKTNELRAAICRPAEQVDLQVESALVTEILNDIEGAPGSLPLLQYTLKELWNQRQDNQLTFASYQILGGIQGTLDQRATAIYNSFDKAEQQTVQHIFQQLTQLGEGTEDTRRRVFQDDLITEPKHPAQRVQQVIERLSSPENRLIVTSEVVSKSDQSTRMSIVDVAHEALIRHWKLLRQWIELNRDLLRKQRRIEASAISWRNQGQKSGYLLQGLPLIEAIQFNKDKSVTFPLSDNSKAFIQKSVRERRLNQLKAGAWLIVPALLILIVSEYIIRESGVSRNYVQLDGARSTGEKQAVDSLVGGCNAQKEVQWLPSYLAERLFGNCRPLIQAQLEHAKLRHADLRSAILIRANLFAADLNFTDFSDADLRYADLRRTDLNFTDFNHANLNFTKLGNANLNGTNLSDANLIGTNLYSADLRNAILIRANLFSTNLSNVNLYSADLSSTDMSSANLSNADLIRANLSGADLHNTDLFYANLSNANLSNANLSNAILLSSNLRETKNLTQAQLEGAEHPLICNSPLPQNIRIDRNRDCDKVAAVLHERYPQLFRDIEEAEKHVEEQRQSKWN</sequence>
<dbReference type="InterPro" id="IPR029030">
    <property type="entry name" value="Caspase-like_dom_sf"/>
</dbReference>
<reference evidence="3 4" key="1">
    <citation type="journal article" date="2008" name="Proc. Natl. Acad. Sci. U.S.A.">
        <title>Niche adaptation and genome expansion in the chlorophyll d-producing cyanobacterium Acaryochloris marina.</title>
        <authorList>
            <person name="Swingley W.D."/>
            <person name="Chen M."/>
            <person name="Cheung P.C."/>
            <person name="Conrad A.L."/>
            <person name="Dejesa L.C."/>
            <person name="Hao J."/>
            <person name="Honchak B.M."/>
            <person name="Karbach L.E."/>
            <person name="Kurdoglu A."/>
            <person name="Lahiri S."/>
            <person name="Mastrian S.D."/>
            <person name="Miyashita H."/>
            <person name="Page L."/>
            <person name="Ramakrishna P."/>
            <person name="Satoh S."/>
            <person name="Sattley W.M."/>
            <person name="Shimada Y."/>
            <person name="Taylor H.L."/>
            <person name="Tomo T."/>
            <person name="Tsuchiya T."/>
            <person name="Wang Z.T."/>
            <person name="Raymond J."/>
            <person name="Mimuro M."/>
            <person name="Blankenship R.E."/>
            <person name="Touchman J.W."/>
        </authorList>
    </citation>
    <scope>NUCLEOTIDE SEQUENCE [LARGE SCALE GENOMIC DNA]</scope>
    <source>
        <strain evidence="4">MBIC 11017</strain>
        <plasmid evidence="4">Plasmid pREB7</plasmid>
    </source>
</reference>
<geneLocation type="plasmid" evidence="3 4">
    <name>pREB7</name>
</geneLocation>
<dbReference type="Pfam" id="PF00805">
    <property type="entry name" value="Pentapeptide"/>
    <property type="match status" value="3"/>
</dbReference>
<dbReference type="InterPro" id="IPR011600">
    <property type="entry name" value="Pept_C14_caspase"/>
</dbReference>
<feature type="domain" description="Peptidase C14 caspase" evidence="1">
    <location>
        <begin position="5"/>
        <end position="234"/>
    </location>
</feature>
<dbReference type="GO" id="GO:0006508">
    <property type="term" value="P:proteolysis"/>
    <property type="evidence" value="ECO:0007669"/>
    <property type="project" value="InterPro"/>
</dbReference>
<keyword evidence="4" id="KW-1185">Reference proteome</keyword>
<evidence type="ECO:0000313" key="4">
    <source>
        <dbReference type="Proteomes" id="UP000000268"/>
    </source>
</evidence>
<accession>A8ZQQ6</accession>
<dbReference type="eggNOG" id="COG4249">
    <property type="taxonomic scope" value="Bacteria"/>
</dbReference>
<dbReference type="eggNOG" id="COG1672">
    <property type="taxonomic scope" value="Bacteria"/>
</dbReference>
<dbReference type="InterPro" id="IPR001646">
    <property type="entry name" value="5peptide_repeat"/>
</dbReference>
<dbReference type="InterPro" id="IPR049052">
    <property type="entry name" value="nSTAND1"/>
</dbReference>
<protein>
    <submittedName>
        <fullName evidence="3">Peptidase C14, caspase catalytic subunit p20</fullName>
    </submittedName>
</protein>